<dbReference type="EMBL" id="AGNK02001824">
    <property type="status" value="NOT_ANNOTATED_CDS"/>
    <property type="molecule type" value="Genomic_DNA"/>
</dbReference>
<evidence type="ECO:0000313" key="1">
    <source>
        <dbReference type="EnsemblPlants" id="KQL16034"/>
    </source>
</evidence>
<name>K3ZBG7_SETIT</name>
<dbReference type="HOGENOM" id="CLU_2727013_0_0_1"/>
<reference evidence="1" key="2">
    <citation type="submission" date="2018-08" db="UniProtKB">
        <authorList>
            <consortium name="EnsemblPlants"/>
        </authorList>
    </citation>
    <scope>IDENTIFICATION</scope>
    <source>
        <strain evidence="1">Yugu1</strain>
    </source>
</reference>
<dbReference type="Gramene" id="KQL16034">
    <property type="protein sequence ID" value="KQL16034"/>
    <property type="gene ID" value="SETIT_023888mg"/>
</dbReference>
<sequence>MVGSPYVSMFRAVDPACNYGFILCPDSETAQFLRAHYVTVSLEKIYFDVVSSVKLMPFDDDINQHRRVLKWI</sequence>
<dbReference type="EnsemblPlants" id="KQL16034">
    <property type="protein sequence ID" value="KQL16034"/>
    <property type="gene ID" value="SETIT_023888mg"/>
</dbReference>
<reference evidence="2" key="1">
    <citation type="journal article" date="2012" name="Nat. Biotechnol.">
        <title>Reference genome sequence of the model plant Setaria.</title>
        <authorList>
            <person name="Bennetzen J.L."/>
            <person name="Schmutz J."/>
            <person name="Wang H."/>
            <person name="Percifield R."/>
            <person name="Hawkins J."/>
            <person name="Pontaroli A.C."/>
            <person name="Estep M."/>
            <person name="Feng L."/>
            <person name="Vaughn J.N."/>
            <person name="Grimwood J."/>
            <person name="Jenkins J."/>
            <person name="Barry K."/>
            <person name="Lindquist E."/>
            <person name="Hellsten U."/>
            <person name="Deshpande S."/>
            <person name="Wang X."/>
            <person name="Wu X."/>
            <person name="Mitros T."/>
            <person name="Triplett J."/>
            <person name="Yang X."/>
            <person name="Ye C.Y."/>
            <person name="Mauro-Herrera M."/>
            <person name="Wang L."/>
            <person name="Li P."/>
            <person name="Sharma M."/>
            <person name="Sharma R."/>
            <person name="Ronald P.C."/>
            <person name="Panaud O."/>
            <person name="Kellogg E.A."/>
            <person name="Brutnell T.P."/>
            <person name="Doust A.N."/>
            <person name="Tuskan G.A."/>
            <person name="Rokhsar D."/>
            <person name="Devos K.M."/>
        </authorList>
    </citation>
    <scope>NUCLEOTIDE SEQUENCE [LARGE SCALE GENOMIC DNA]</scope>
    <source>
        <strain evidence="2">cv. Yugu1</strain>
    </source>
</reference>
<dbReference type="InParanoid" id="K3ZBG7"/>
<protein>
    <submittedName>
        <fullName evidence="1">Uncharacterized protein</fullName>
    </submittedName>
</protein>
<keyword evidence="2" id="KW-1185">Reference proteome</keyword>
<dbReference type="Proteomes" id="UP000004995">
    <property type="component" value="Unassembled WGS sequence"/>
</dbReference>
<organism evidence="1 2">
    <name type="scientific">Setaria italica</name>
    <name type="common">Foxtail millet</name>
    <name type="synonym">Panicum italicum</name>
    <dbReference type="NCBI Taxonomy" id="4555"/>
    <lineage>
        <taxon>Eukaryota</taxon>
        <taxon>Viridiplantae</taxon>
        <taxon>Streptophyta</taxon>
        <taxon>Embryophyta</taxon>
        <taxon>Tracheophyta</taxon>
        <taxon>Spermatophyta</taxon>
        <taxon>Magnoliopsida</taxon>
        <taxon>Liliopsida</taxon>
        <taxon>Poales</taxon>
        <taxon>Poaceae</taxon>
        <taxon>PACMAD clade</taxon>
        <taxon>Panicoideae</taxon>
        <taxon>Panicodae</taxon>
        <taxon>Paniceae</taxon>
        <taxon>Cenchrinae</taxon>
        <taxon>Setaria</taxon>
    </lineage>
</organism>
<accession>K3ZBG7</accession>
<proteinExistence type="predicted"/>
<evidence type="ECO:0000313" key="2">
    <source>
        <dbReference type="Proteomes" id="UP000004995"/>
    </source>
</evidence>
<dbReference type="AlphaFoldDB" id="K3ZBG7"/>